<proteinExistence type="predicted"/>
<dbReference type="OrthoDB" id="580933at2759"/>
<accession>A0A8J5X1F7</accession>
<comment type="caution">
    <text evidence="3">The sequence shown here is derived from an EMBL/GenBank/DDBJ whole genome shotgun (WGS) entry which is preliminary data.</text>
</comment>
<organism evidence="3 4">
    <name type="scientific">Zizania palustris</name>
    <name type="common">Northern wild rice</name>
    <dbReference type="NCBI Taxonomy" id="103762"/>
    <lineage>
        <taxon>Eukaryota</taxon>
        <taxon>Viridiplantae</taxon>
        <taxon>Streptophyta</taxon>
        <taxon>Embryophyta</taxon>
        <taxon>Tracheophyta</taxon>
        <taxon>Spermatophyta</taxon>
        <taxon>Magnoliopsida</taxon>
        <taxon>Liliopsida</taxon>
        <taxon>Poales</taxon>
        <taxon>Poaceae</taxon>
        <taxon>BOP clade</taxon>
        <taxon>Oryzoideae</taxon>
        <taxon>Oryzeae</taxon>
        <taxon>Zizaniinae</taxon>
        <taxon>Zizania</taxon>
    </lineage>
</organism>
<feature type="region of interest" description="Disordered" evidence="1">
    <location>
        <begin position="1"/>
        <end position="28"/>
    </location>
</feature>
<feature type="compositionally biased region" description="Gly residues" evidence="1">
    <location>
        <begin position="15"/>
        <end position="28"/>
    </location>
</feature>
<keyword evidence="4" id="KW-1185">Reference proteome</keyword>
<dbReference type="AlphaFoldDB" id="A0A8J5X1F7"/>
<dbReference type="InterPro" id="IPR001810">
    <property type="entry name" value="F-box_dom"/>
</dbReference>
<evidence type="ECO:0000313" key="4">
    <source>
        <dbReference type="Proteomes" id="UP000729402"/>
    </source>
</evidence>
<dbReference type="PANTHER" id="PTHR33207">
    <property type="entry name" value="F-BOX DOMAIN CONTAINING PROTEIN-RELATED"/>
    <property type="match status" value="1"/>
</dbReference>
<evidence type="ECO:0000256" key="1">
    <source>
        <dbReference type="SAM" id="MobiDB-lite"/>
    </source>
</evidence>
<feature type="domain" description="F-box" evidence="2">
    <location>
        <begin position="40"/>
        <end position="81"/>
    </location>
</feature>
<sequence length="437" mass="48452">MASLQSQGEGEGEGEGGGGGGGGGGGRGKSIISEPISGVLNDDVLGEILLRLPTSDSLARAAVACKRWRRVASSPVLLRCFHSLRVRLPPLLGVILSDRGNMSVPYRCPTHVFVRALSGDRLVTAASCAGDFLFSYIPQHASGSGSGADDYRQQIISRRNPWILRASDGGLLLLSRSGSEMEDLAVYDPIGRTATLFRGPGRIQFRWHLTYALVVDEVNVSFRVIAAQFYHGLVTAAVYSSRTGTGQWSPLSSLEVGSPWNARDGVHAGRFAYWQSNTTKRRSSDKKERTLVLDTNTMEWSLIEVPFPVGESYCAADMAEHRGLCLVASTEQCLQFWVRNGDGDWVVAKQLLLLEFPFLRRLRIVQRMKRVRPLAVRGDFVLMEFWSIRKSISFFILLNLKFMVMVWFQNMSREPFRGSAFPVFMSWAPPFLSPHNA</sequence>
<dbReference type="SMART" id="SM00256">
    <property type="entry name" value="FBOX"/>
    <property type="match status" value="1"/>
</dbReference>
<evidence type="ECO:0000313" key="3">
    <source>
        <dbReference type="EMBL" id="KAG8099729.1"/>
    </source>
</evidence>
<dbReference type="Proteomes" id="UP000729402">
    <property type="component" value="Unassembled WGS sequence"/>
</dbReference>
<dbReference type="EMBL" id="JAAALK010000079">
    <property type="protein sequence ID" value="KAG8099729.1"/>
    <property type="molecule type" value="Genomic_DNA"/>
</dbReference>
<gene>
    <name evidence="3" type="ORF">GUJ93_ZPchr0013g34539</name>
</gene>
<reference evidence="3" key="2">
    <citation type="submission" date="2021-02" db="EMBL/GenBank/DDBJ databases">
        <authorList>
            <person name="Kimball J.A."/>
            <person name="Haas M.W."/>
            <person name="Macchietto M."/>
            <person name="Kono T."/>
            <person name="Duquette J."/>
            <person name="Shao M."/>
        </authorList>
    </citation>
    <scope>NUCLEOTIDE SEQUENCE</scope>
    <source>
        <tissue evidence="3">Fresh leaf tissue</tissue>
    </source>
</reference>
<reference evidence="3" key="1">
    <citation type="journal article" date="2021" name="bioRxiv">
        <title>Whole Genome Assembly and Annotation of Northern Wild Rice, Zizania palustris L., Supports a Whole Genome Duplication in the Zizania Genus.</title>
        <authorList>
            <person name="Haas M."/>
            <person name="Kono T."/>
            <person name="Macchietto M."/>
            <person name="Millas R."/>
            <person name="McGilp L."/>
            <person name="Shao M."/>
            <person name="Duquette J."/>
            <person name="Hirsch C.N."/>
            <person name="Kimball J."/>
        </authorList>
    </citation>
    <scope>NUCLEOTIDE SEQUENCE</scope>
    <source>
        <tissue evidence="3">Fresh leaf tissue</tissue>
    </source>
</reference>
<dbReference type="Pfam" id="PF00646">
    <property type="entry name" value="F-box"/>
    <property type="match status" value="1"/>
</dbReference>
<evidence type="ECO:0000259" key="2">
    <source>
        <dbReference type="SMART" id="SM00256"/>
    </source>
</evidence>
<name>A0A8J5X1F7_ZIZPA</name>
<protein>
    <recommendedName>
        <fullName evidence="2">F-box domain-containing protein</fullName>
    </recommendedName>
</protein>